<name>A0A0E9Q0N6_ANGAN</name>
<dbReference type="EMBL" id="GBXM01098869">
    <property type="protein sequence ID" value="JAH09708.1"/>
    <property type="molecule type" value="Transcribed_RNA"/>
</dbReference>
<evidence type="ECO:0000313" key="1">
    <source>
        <dbReference type="EMBL" id="JAH09708.1"/>
    </source>
</evidence>
<reference evidence="1" key="2">
    <citation type="journal article" date="2015" name="Fish Shellfish Immunol.">
        <title>Early steps in the European eel (Anguilla anguilla)-Vibrio vulnificus interaction in the gills: Role of the RtxA13 toxin.</title>
        <authorList>
            <person name="Callol A."/>
            <person name="Pajuelo D."/>
            <person name="Ebbesson L."/>
            <person name="Teles M."/>
            <person name="MacKenzie S."/>
            <person name="Amaro C."/>
        </authorList>
    </citation>
    <scope>NUCLEOTIDE SEQUENCE</scope>
</reference>
<sequence length="45" mass="4946">MFSFVSGVEKYGTVAFLPVLICNQIPLIKSAITHAIKIEVVKQLV</sequence>
<organism evidence="1">
    <name type="scientific">Anguilla anguilla</name>
    <name type="common">European freshwater eel</name>
    <name type="synonym">Muraena anguilla</name>
    <dbReference type="NCBI Taxonomy" id="7936"/>
    <lineage>
        <taxon>Eukaryota</taxon>
        <taxon>Metazoa</taxon>
        <taxon>Chordata</taxon>
        <taxon>Craniata</taxon>
        <taxon>Vertebrata</taxon>
        <taxon>Euteleostomi</taxon>
        <taxon>Actinopterygii</taxon>
        <taxon>Neopterygii</taxon>
        <taxon>Teleostei</taxon>
        <taxon>Anguilliformes</taxon>
        <taxon>Anguillidae</taxon>
        <taxon>Anguilla</taxon>
    </lineage>
</organism>
<dbReference type="AlphaFoldDB" id="A0A0E9Q0N6"/>
<proteinExistence type="predicted"/>
<reference evidence="1" key="1">
    <citation type="submission" date="2014-11" db="EMBL/GenBank/DDBJ databases">
        <authorList>
            <person name="Amaro Gonzalez C."/>
        </authorList>
    </citation>
    <scope>NUCLEOTIDE SEQUENCE</scope>
</reference>
<protein>
    <submittedName>
        <fullName evidence="1">Uncharacterized protein</fullName>
    </submittedName>
</protein>
<accession>A0A0E9Q0N6</accession>